<dbReference type="Proteomes" id="UP000799776">
    <property type="component" value="Unassembled WGS sequence"/>
</dbReference>
<feature type="compositionally biased region" description="Basic residues" evidence="1">
    <location>
        <begin position="93"/>
        <end position="111"/>
    </location>
</feature>
<name>A0A9P4LXY8_9PEZI</name>
<gene>
    <name evidence="3" type="ORF">K490DRAFT_40395</name>
</gene>
<comment type="caution">
    <text evidence="3">The sequence shown here is derived from an EMBL/GenBank/DDBJ whole genome shotgun (WGS) entry which is preliminary data.</text>
</comment>
<evidence type="ECO:0000256" key="1">
    <source>
        <dbReference type="SAM" id="MobiDB-lite"/>
    </source>
</evidence>
<dbReference type="PANTHER" id="PTHR10151:SF120">
    <property type="entry name" value="BIS(5'-ADENOSYL)-TRIPHOSPHATASE"/>
    <property type="match status" value="1"/>
</dbReference>
<organism evidence="3 4">
    <name type="scientific">Saccharata proteae CBS 121410</name>
    <dbReference type="NCBI Taxonomy" id="1314787"/>
    <lineage>
        <taxon>Eukaryota</taxon>
        <taxon>Fungi</taxon>
        <taxon>Dikarya</taxon>
        <taxon>Ascomycota</taxon>
        <taxon>Pezizomycotina</taxon>
        <taxon>Dothideomycetes</taxon>
        <taxon>Dothideomycetes incertae sedis</taxon>
        <taxon>Botryosphaeriales</taxon>
        <taxon>Saccharataceae</taxon>
        <taxon>Saccharata</taxon>
    </lineage>
</organism>
<feature type="compositionally biased region" description="Low complexity" evidence="1">
    <location>
        <begin position="659"/>
        <end position="676"/>
    </location>
</feature>
<dbReference type="OrthoDB" id="415411at2759"/>
<keyword evidence="2" id="KW-0472">Membrane</keyword>
<dbReference type="Gene3D" id="3.30.1360.180">
    <property type="match status" value="1"/>
</dbReference>
<dbReference type="FunFam" id="3.30.1360.180:FF:000003">
    <property type="entry name" value="Type I phosphodiesterase/nucleotide pyrophosphatase family protein"/>
    <property type="match status" value="1"/>
</dbReference>
<sequence>MVQSKQEESRLLSDKPKEDVEAPQDTGSDEDSGFEDEAELKAHKTSQELRRHDQGLLDEEEERERILISDAGNNTGGLGRLFGGKADKARIGRRDRRKYKREARRDRRNRRRGEDSELMYEMEEGGRSSGSGSSRDSSESDQQRLRTLLAGKHRSGGTRFKRAMIYVSIVILFFVLLFAAYKASSGRRPTRKAIAMLSNGTSNFAPTTILISLDGFRADFLDRGLTPTLNSMISMGISPKYMLPSFPSVTFPNHYTMVTGLYPESHGVVGNSFWDPALQEEFYYTDPARSMQNKWWGGDPLWSTAESQGIRTAIHMWPGSEAHIGEFEPAYIDKYNGSERLDRKVDRMLGLLDLPGPESPSAMTDEPRPQLIAVYVPNVDADGHNYGPNSTEIRKTINDVDTMLFELFTGLQDRNLTGIVNVVIVSDHGMATTDITRMIQLEDLVDTDLIEHIDGWPLYGLRPKNPDDLERLYDTLQEKAQNNANIEVYLRDKDMPERYHFSNNDRIAPLWIVPKTGWAIVTKEEFDIEKSVANGDVYHPRGLHGYDFENPLMRAIFVARGPAFPHAPGSKMEPFQNTELYNIVCDSIGADPKPNNGTLRLPLKPVGLHSDDDAEPSELPEDPPTSGPATSSVVSSSATSTVLGAESEAPTSIAMSVAPSNINVSPTSTTTNTSPSAETGSPNEDGSENDDEKSKSAKWWEWFVDKVNEAKTWAADAAGKVGDKVNKKLGHESGN</sequence>
<feature type="compositionally biased region" description="Acidic residues" evidence="1">
    <location>
        <begin position="612"/>
        <end position="621"/>
    </location>
</feature>
<feature type="compositionally biased region" description="Acidic residues" evidence="1">
    <location>
        <begin position="27"/>
        <end position="38"/>
    </location>
</feature>
<dbReference type="Pfam" id="PF01663">
    <property type="entry name" value="Phosphodiest"/>
    <property type="match status" value="1"/>
</dbReference>
<dbReference type="GO" id="GO:0009141">
    <property type="term" value="P:nucleoside triphosphate metabolic process"/>
    <property type="evidence" value="ECO:0007669"/>
    <property type="project" value="TreeGrafter"/>
</dbReference>
<proteinExistence type="predicted"/>
<reference evidence="3" key="1">
    <citation type="journal article" date="2020" name="Stud. Mycol.">
        <title>101 Dothideomycetes genomes: a test case for predicting lifestyles and emergence of pathogens.</title>
        <authorList>
            <person name="Haridas S."/>
            <person name="Albert R."/>
            <person name="Binder M."/>
            <person name="Bloem J."/>
            <person name="Labutti K."/>
            <person name="Salamov A."/>
            <person name="Andreopoulos B."/>
            <person name="Baker S."/>
            <person name="Barry K."/>
            <person name="Bills G."/>
            <person name="Bluhm B."/>
            <person name="Cannon C."/>
            <person name="Castanera R."/>
            <person name="Culley D."/>
            <person name="Daum C."/>
            <person name="Ezra D."/>
            <person name="Gonzalez J."/>
            <person name="Henrissat B."/>
            <person name="Kuo A."/>
            <person name="Liang C."/>
            <person name="Lipzen A."/>
            <person name="Lutzoni F."/>
            <person name="Magnuson J."/>
            <person name="Mondo S."/>
            <person name="Nolan M."/>
            <person name="Ohm R."/>
            <person name="Pangilinan J."/>
            <person name="Park H.-J."/>
            <person name="Ramirez L."/>
            <person name="Alfaro M."/>
            <person name="Sun H."/>
            <person name="Tritt A."/>
            <person name="Yoshinaga Y."/>
            <person name="Zwiers L.-H."/>
            <person name="Turgeon B."/>
            <person name="Goodwin S."/>
            <person name="Spatafora J."/>
            <person name="Crous P."/>
            <person name="Grigoriev I."/>
        </authorList>
    </citation>
    <scope>NUCLEOTIDE SEQUENCE</scope>
    <source>
        <strain evidence="3">CBS 121410</strain>
    </source>
</reference>
<feature type="region of interest" description="Disordered" evidence="1">
    <location>
        <begin position="1"/>
        <end position="143"/>
    </location>
</feature>
<keyword evidence="2" id="KW-1133">Transmembrane helix</keyword>
<evidence type="ECO:0000313" key="3">
    <source>
        <dbReference type="EMBL" id="KAF2088229.1"/>
    </source>
</evidence>
<dbReference type="SUPFAM" id="SSF53649">
    <property type="entry name" value="Alkaline phosphatase-like"/>
    <property type="match status" value="1"/>
</dbReference>
<protein>
    <submittedName>
        <fullName evidence="3">Nucleotide pyrophosphatase family protein</fullName>
    </submittedName>
</protein>
<dbReference type="InterPro" id="IPR017850">
    <property type="entry name" value="Alkaline_phosphatase_core_sf"/>
</dbReference>
<dbReference type="GO" id="GO:0017111">
    <property type="term" value="F:ribonucleoside triphosphate phosphatase activity"/>
    <property type="evidence" value="ECO:0007669"/>
    <property type="project" value="TreeGrafter"/>
</dbReference>
<dbReference type="InterPro" id="IPR002591">
    <property type="entry name" value="Phosphodiest/P_Trfase"/>
</dbReference>
<dbReference type="AlphaFoldDB" id="A0A9P4LXY8"/>
<feature type="compositionally biased region" description="Basic and acidic residues" evidence="1">
    <location>
        <begin position="1"/>
        <end position="20"/>
    </location>
</feature>
<evidence type="ECO:0000256" key="2">
    <source>
        <dbReference type="SAM" id="Phobius"/>
    </source>
</evidence>
<keyword evidence="4" id="KW-1185">Reference proteome</keyword>
<feature type="region of interest" description="Disordered" evidence="1">
    <location>
        <begin position="596"/>
        <end position="696"/>
    </location>
</feature>
<feature type="compositionally biased region" description="Basic and acidic residues" evidence="1">
    <location>
        <begin position="39"/>
        <end position="55"/>
    </location>
</feature>
<dbReference type="GO" id="GO:0047429">
    <property type="term" value="F:nucleoside triphosphate diphosphatase activity"/>
    <property type="evidence" value="ECO:0007669"/>
    <property type="project" value="TreeGrafter"/>
</dbReference>
<dbReference type="Gene3D" id="3.40.720.10">
    <property type="entry name" value="Alkaline Phosphatase, subunit A"/>
    <property type="match status" value="1"/>
</dbReference>
<accession>A0A9P4LXY8</accession>
<dbReference type="CDD" id="cd16018">
    <property type="entry name" value="Enpp"/>
    <property type="match status" value="1"/>
</dbReference>
<feature type="compositionally biased region" description="Low complexity" evidence="1">
    <location>
        <begin position="627"/>
        <end position="642"/>
    </location>
</feature>
<feature type="transmembrane region" description="Helical" evidence="2">
    <location>
        <begin position="163"/>
        <end position="181"/>
    </location>
</feature>
<evidence type="ECO:0000313" key="4">
    <source>
        <dbReference type="Proteomes" id="UP000799776"/>
    </source>
</evidence>
<keyword evidence="2" id="KW-0812">Transmembrane</keyword>
<dbReference type="PANTHER" id="PTHR10151">
    <property type="entry name" value="ECTONUCLEOTIDE PYROPHOSPHATASE/PHOSPHODIESTERASE"/>
    <property type="match status" value="1"/>
</dbReference>
<dbReference type="EMBL" id="ML978717">
    <property type="protein sequence ID" value="KAF2088229.1"/>
    <property type="molecule type" value="Genomic_DNA"/>
</dbReference>